<evidence type="ECO:0000256" key="1">
    <source>
        <dbReference type="SAM" id="Phobius"/>
    </source>
</evidence>
<proteinExistence type="predicted"/>
<protein>
    <recommendedName>
        <fullName evidence="2">DUF3899 domain-containing protein</fullName>
    </recommendedName>
</protein>
<organism evidence="3 4">
    <name type="scientific">Acholeplasma brassicae</name>
    <dbReference type="NCBI Taxonomy" id="61635"/>
    <lineage>
        <taxon>Bacteria</taxon>
        <taxon>Bacillati</taxon>
        <taxon>Mycoplasmatota</taxon>
        <taxon>Mollicutes</taxon>
        <taxon>Acholeplasmatales</taxon>
        <taxon>Acholeplasmataceae</taxon>
        <taxon>Acholeplasma</taxon>
    </lineage>
</organism>
<evidence type="ECO:0000259" key="2">
    <source>
        <dbReference type="Pfam" id="PF13038"/>
    </source>
</evidence>
<dbReference type="KEGG" id="abra:BN85313980"/>
<feature type="transmembrane region" description="Helical" evidence="1">
    <location>
        <begin position="13"/>
        <end position="31"/>
    </location>
</feature>
<feature type="domain" description="DUF3899" evidence="2">
    <location>
        <begin position="41"/>
        <end position="120"/>
    </location>
</feature>
<name>U4KTB9_9MOLU</name>
<accession>U4KTB9</accession>
<dbReference type="InterPro" id="IPR025007">
    <property type="entry name" value="DUF3899"/>
</dbReference>
<reference evidence="3 4" key="1">
    <citation type="journal article" date="2013" name="J. Mol. Microbiol. Biotechnol.">
        <title>Analysis of the Complete Genomes of Acholeplasma brassicae , A. palmae and A. laidlawii and Their Comparison to the Obligate Parasites from ' Candidatus Phytoplasma'.</title>
        <authorList>
            <person name="Kube M."/>
            <person name="Siewert C."/>
            <person name="Migdoll A.M."/>
            <person name="Duduk B."/>
            <person name="Holz S."/>
            <person name="Rabus R."/>
            <person name="Seemuller E."/>
            <person name="Mitrovic J."/>
            <person name="Muller I."/>
            <person name="Buttner C."/>
            <person name="Reinhardt R."/>
        </authorList>
    </citation>
    <scope>NUCLEOTIDE SEQUENCE [LARGE SCALE GENOMIC DNA]</scope>
    <source>
        <strain evidence="4">0502</strain>
    </source>
</reference>
<keyword evidence="1" id="KW-0472">Membrane</keyword>
<dbReference type="RefSeq" id="WP_030005279.1">
    <property type="nucleotide sequence ID" value="NC_022549.1"/>
</dbReference>
<keyword evidence="4" id="KW-1185">Reference proteome</keyword>
<dbReference type="HOGENOM" id="CLU_2044560_0_0_14"/>
<dbReference type="AlphaFoldDB" id="U4KTB9"/>
<sequence length="125" mass="14474">MNQKLKKPIMKKYLINLIIGFVLYGLMLLYISRSDARAHVDALFVSGFILFAIGWFVFVTYEGIFDVMIYGFVSFSKAIIKQRPKKTLDEYLYDKDEVDRSFYLSFWLSGATLMALSISLMLLVV</sequence>
<dbReference type="EMBL" id="FO681348">
    <property type="protein sequence ID" value="CCV66419.1"/>
    <property type="molecule type" value="Genomic_DNA"/>
</dbReference>
<gene>
    <name evidence="3" type="ORF">BN85313980</name>
</gene>
<dbReference type="Proteomes" id="UP000032737">
    <property type="component" value="Chromosome"/>
</dbReference>
<keyword evidence="1" id="KW-0812">Transmembrane</keyword>
<evidence type="ECO:0000313" key="3">
    <source>
        <dbReference type="EMBL" id="CCV66419.1"/>
    </source>
</evidence>
<keyword evidence="1" id="KW-1133">Transmembrane helix</keyword>
<dbReference type="OrthoDB" id="385018at2"/>
<dbReference type="Pfam" id="PF13038">
    <property type="entry name" value="DUF3899"/>
    <property type="match status" value="1"/>
</dbReference>
<evidence type="ECO:0000313" key="4">
    <source>
        <dbReference type="Proteomes" id="UP000032737"/>
    </source>
</evidence>
<feature type="transmembrane region" description="Helical" evidence="1">
    <location>
        <begin position="101"/>
        <end position="124"/>
    </location>
</feature>